<proteinExistence type="inferred from homology"/>
<keyword evidence="8 10" id="KW-1133">Transmembrane helix</keyword>
<dbReference type="STRING" id="623744.A0A553QEV3"/>
<feature type="transmembrane region" description="Helical" evidence="10">
    <location>
        <begin position="149"/>
        <end position="167"/>
    </location>
</feature>
<keyword evidence="9 10" id="KW-0472">Membrane</keyword>
<dbReference type="Proteomes" id="UP000316079">
    <property type="component" value="Unassembled WGS sequence"/>
</dbReference>
<feature type="transmembrane region" description="Helical" evidence="10">
    <location>
        <begin position="188"/>
        <end position="213"/>
    </location>
</feature>
<evidence type="ECO:0000313" key="11">
    <source>
        <dbReference type="EMBL" id="TRY88435.1"/>
    </source>
</evidence>
<dbReference type="InterPro" id="IPR006187">
    <property type="entry name" value="Claudin"/>
</dbReference>
<evidence type="ECO:0000256" key="4">
    <source>
        <dbReference type="ARBA" id="ARBA00022427"/>
    </source>
</evidence>
<dbReference type="InterPro" id="IPR017974">
    <property type="entry name" value="Claudin_CS"/>
</dbReference>
<evidence type="ECO:0000256" key="7">
    <source>
        <dbReference type="ARBA" id="ARBA00022949"/>
    </source>
</evidence>
<keyword evidence="12" id="KW-1185">Reference proteome</keyword>
<evidence type="ECO:0000256" key="8">
    <source>
        <dbReference type="ARBA" id="ARBA00022989"/>
    </source>
</evidence>
<dbReference type="GO" id="GO:0005923">
    <property type="term" value="C:bicellular tight junction"/>
    <property type="evidence" value="ECO:0007669"/>
    <property type="project" value="UniProtKB-SubCell"/>
</dbReference>
<dbReference type="PANTHER" id="PTHR12002">
    <property type="entry name" value="CLAUDIN"/>
    <property type="match status" value="1"/>
</dbReference>
<dbReference type="GO" id="GO:0005198">
    <property type="term" value="F:structural molecule activity"/>
    <property type="evidence" value="ECO:0007669"/>
    <property type="project" value="InterPro"/>
</dbReference>
<evidence type="ECO:0000256" key="1">
    <source>
        <dbReference type="ARBA" id="ARBA00004435"/>
    </source>
</evidence>
<keyword evidence="4" id="KW-0796">Tight junction</keyword>
<comment type="similarity">
    <text evidence="3">Belongs to the claudin family.</text>
</comment>
<gene>
    <name evidence="11" type="ORF">DNTS_018866</name>
</gene>
<sequence length="287" mass="30221">MTPWAALPLSPSLHICSEMLKALPLSSPVPDLLHGLAGARSGAALAPSLTRSVCVLTHLSSHLPPLSPVDLMAPRARAMELLSLSVSLAADVCALCAAALPRWLALSTELLPAESFSLGLWGTCVIQEHGVSECRPFDSLLGLPPDIRLARLLMCAALATASAALCVSIPGIQCVKSGRRASKRALKILGGVLSLVSGVLVLVPVSYVAHLTVVRFFDASVPRVVPRWEFGDALFLGWSAGILQLTAGSFLIASSVFLQEELSGSHAALPLNAHATRRGSTRRMEYV</sequence>
<name>A0A553QEV3_9TELE</name>
<dbReference type="Pfam" id="PF00822">
    <property type="entry name" value="PMP22_Claudin"/>
    <property type="match status" value="1"/>
</dbReference>
<dbReference type="AlphaFoldDB" id="A0A553QEV3"/>
<dbReference type="EMBL" id="SRMA01026046">
    <property type="protein sequence ID" value="TRY88435.1"/>
    <property type="molecule type" value="Genomic_DNA"/>
</dbReference>
<reference evidence="11 12" key="1">
    <citation type="journal article" date="2019" name="Sci. Data">
        <title>Hybrid genome assembly and annotation of Danionella translucida.</title>
        <authorList>
            <person name="Kadobianskyi M."/>
            <person name="Schulze L."/>
            <person name="Schuelke M."/>
            <person name="Judkewitz B."/>
        </authorList>
    </citation>
    <scope>NUCLEOTIDE SEQUENCE [LARGE SCALE GENOMIC DNA]</scope>
    <source>
        <strain evidence="11 12">Bolton</strain>
    </source>
</reference>
<comment type="subcellular location">
    <subcellularLocation>
        <location evidence="1">Cell junction</location>
        <location evidence="1">Tight junction</location>
    </subcellularLocation>
    <subcellularLocation>
        <location evidence="2">Cell membrane</location>
        <topology evidence="2">Multi-pass membrane protein</topology>
    </subcellularLocation>
</comment>
<evidence type="ECO:0000256" key="6">
    <source>
        <dbReference type="ARBA" id="ARBA00022692"/>
    </source>
</evidence>
<keyword evidence="5" id="KW-1003">Cell membrane</keyword>
<dbReference type="PRINTS" id="PR01077">
    <property type="entry name" value="CLAUDIN"/>
</dbReference>
<evidence type="ECO:0000256" key="3">
    <source>
        <dbReference type="ARBA" id="ARBA00008295"/>
    </source>
</evidence>
<evidence type="ECO:0000256" key="9">
    <source>
        <dbReference type="ARBA" id="ARBA00023136"/>
    </source>
</evidence>
<dbReference type="OrthoDB" id="8612291at2759"/>
<keyword evidence="6 10" id="KW-0812">Transmembrane</keyword>
<evidence type="ECO:0000313" key="12">
    <source>
        <dbReference type="Proteomes" id="UP000316079"/>
    </source>
</evidence>
<feature type="transmembrane region" description="Helical" evidence="10">
    <location>
        <begin position="233"/>
        <end position="258"/>
    </location>
</feature>
<accession>A0A553QEV3</accession>
<comment type="caution">
    <text evidence="11">The sequence shown here is derived from an EMBL/GenBank/DDBJ whole genome shotgun (WGS) entry which is preliminary data.</text>
</comment>
<dbReference type="GO" id="GO:0005886">
    <property type="term" value="C:plasma membrane"/>
    <property type="evidence" value="ECO:0007669"/>
    <property type="project" value="UniProtKB-SubCell"/>
</dbReference>
<dbReference type="InterPro" id="IPR004031">
    <property type="entry name" value="PMP22/EMP/MP20/Claudin"/>
</dbReference>
<protein>
    <submittedName>
        <fullName evidence="11">Uncharacterized protein</fullName>
    </submittedName>
</protein>
<evidence type="ECO:0000256" key="2">
    <source>
        <dbReference type="ARBA" id="ARBA00004651"/>
    </source>
</evidence>
<evidence type="ECO:0000256" key="10">
    <source>
        <dbReference type="SAM" id="Phobius"/>
    </source>
</evidence>
<organism evidence="11 12">
    <name type="scientific">Danionella cerebrum</name>
    <dbReference type="NCBI Taxonomy" id="2873325"/>
    <lineage>
        <taxon>Eukaryota</taxon>
        <taxon>Metazoa</taxon>
        <taxon>Chordata</taxon>
        <taxon>Craniata</taxon>
        <taxon>Vertebrata</taxon>
        <taxon>Euteleostomi</taxon>
        <taxon>Actinopterygii</taxon>
        <taxon>Neopterygii</taxon>
        <taxon>Teleostei</taxon>
        <taxon>Ostariophysi</taxon>
        <taxon>Cypriniformes</taxon>
        <taxon>Danionidae</taxon>
        <taxon>Danioninae</taxon>
        <taxon>Danionella</taxon>
    </lineage>
</organism>
<dbReference type="Gene3D" id="1.20.140.150">
    <property type="match status" value="1"/>
</dbReference>
<evidence type="ECO:0000256" key="5">
    <source>
        <dbReference type="ARBA" id="ARBA00022475"/>
    </source>
</evidence>
<keyword evidence="7" id="KW-0965">Cell junction</keyword>
<dbReference type="PROSITE" id="PS01346">
    <property type="entry name" value="CLAUDIN"/>
    <property type="match status" value="1"/>
</dbReference>